<accession>A0A4Y8PFQ3</accession>
<evidence type="ECO:0000256" key="11">
    <source>
        <dbReference type="ARBA" id="ARBA00049091"/>
    </source>
</evidence>
<keyword evidence="14" id="KW-1185">Reference proteome</keyword>
<keyword evidence="6" id="KW-1015">Disulfide bond</keyword>
<protein>
    <recommendedName>
        <fullName evidence="2">thioredoxin-dependent peroxiredoxin</fullName>
        <ecNumber evidence="2">1.11.1.24</ecNumber>
    </recommendedName>
    <alternativeName>
        <fullName evidence="8">Thioredoxin peroxidase</fullName>
    </alternativeName>
    <alternativeName>
        <fullName evidence="10">Thioredoxin-dependent peroxiredoxin Bcp</fullName>
    </alternativeName>
</protein>
<keyword evidence="5" id="KW-0560">Oxidoreductase</keyword>
<dbReference type="Proteomes" id="UP000297713">
    <property type="component" value="Unassembled WGS sequence"/>
</dbReference>
<evidence type="ECO:0000256" key="6">
    <source>
        <dbReference type="ARBA" id="ARBA00023157"/>
    </source>
</evidence>
<keyword evidence="4" id="KW-0049">Antioxidant</keyword>
<dbReference type="EC" id="1.11.1.24" evidence="2"/>
<dbReference type="GO" id="GO:0045454">
    <property type="term" value="P:cell redox homeostasis"/>
    <property type="evidence" value="ECO:0007669"/>
    <property type="project" value="TreeGrafter"/>
</dbReference>
<keyword evidence="7" id="KW-0676">Redox-active center</keyword>
<dbReference type="OrthoDB" id="9812811at2"/>
<dbReference type="GO" id="GO:0008379">
    <property type="term" value="F:thioredoxin peroxidase activity"/>
    <property type="evidence" value="ECO:0007669"/>
    <property type="project" value="TreeGrafter"/>
</dbReference>
<reference evidence="13 14" key="1">
    <citation type="submission" date="2016-05" db="EMBL/GenBank/DDBJ databases">
        <title>Diversity and Homogeneity among Thermoacidophilic Verrucomicrobia Methanotrophs Linked with Geographical Origin.</title>
        <authorList>
            <person name="Erikstad H.-A."/>
            <person name="Smestad N.B."/>
            <person name="Ceballos R.M."/>
            <person name="Birkeland N.-K."/>
        </authorList>
    </citation>
    <scope>NUCLEOTIDE SEQUENCE [LARGE SCALE GENOMIC DNA]</scope>
    <source>
        <strain evidence="13 14">Phi</strain>
    </source>
</reference>
<sequence length="159" mass="18123">MNKNKKNGLEIGSDIPEAKVFDVDGNPLSLREICKGGLTLLYFFPKANTPACTIQACHLRDRLTDLQKKNIKVYGISRDKPCTQKKFSQSYNLNFSLLSDLNGEACRAFSIPLFLGIPRRVSFLIQEGKLIWRDFHPNIWKTAEDVLEAITVSDYWPKD</sequence>
<evidence type="ECO:0000256" key="10">
    <source>
        <dbReference type="ARBA" id="ARBA00042639"/>
    </source>
</evidence>
<dbReference type="PANTHER" id="PTHR42801">
    <property type="entry name" value="THIOREDOXIN-DEPENDENT PEROXIDE REDUCTASE"/>
    <property type="match status" value="1"/>
</dbReference>
<comment type="catalytic activity">
    <reaction evidence="11">
        <text>a hydroperoxide + [thioredoxin]-dithiol = an alcohol + [thioredoxin]-disulfide + H2O</text>
        <dbReference type="Rhea" id="RHEA:62620"/>
        <dbReference type="Rhea" id="RHEA-COMP:10698"/>
        <dbReference type="Rhea" id="RHEA-COMP:10700"/>
        <dbReference type="ChEBI" id="CHEBI:15377"/>
        <dbReference type="ChEBI" id="CHEBI:29950"/>
        <dbReference type="ChEBI" id="CHEBI:30879"/>
        <dbReference type="ChEBI" id="CHEBI:35924"/>
        <dbReference type="ChEBI" id="CHEBI:50058"/>
        <dbReference type="EC" id="1.11.1.24"/>
    </reaction>
</comment>
<dbReference type="Gene3D" id="3.40.30.10">
    <property type="entry name" value="Glutaredoxin"/>
    <property type="match status" value="1"/>
</dbReference>
<dbReference type="PROSITE" id="PS51352">
    <property type="entry name" value="THIOREDOXIN_2"/>
    <property type="match status" value="1"/>
</dbReference>
<evidence type="ECO:0000256" key="8">
    <source>
        <dbReference type="ARBA" id="ARBA00032824"/>
    </source>
</evidence>
<feature type="domain" description="Thioredoxin" evidence="12">
    <location>
        <begin position="9"/>
        <end position="155"/>
    </location>
</feature>
<keyword evidence="3" id="KW-0575">Peroxidase</keyword>
<evidence type="ECO:0000256" key="2">
    <source>
        <dbReference type="ARBA" id="ARBA00013017"/>
    </source>
</evidence>
<dbReference type="AlphaFoldDB" id="A0A4Y8PFQ3"/>
<name>A0A4Y8PFQ3_9BACT</name>
<evidence type="ECO:0000256" key="4">
    <source>
        <dbReference type="ARBA" id="ARBA00022862"/>
    </source>
</evidence>
<evidence type="ECO:0000256" key="3">
    <source>
        <dbReference type="ARBA" id="ARBA00022559"/>
    </source>
</evidence>
<evidence type="ECO:0000259" key="12">
    <source>
        <dbReference type="PROSITE" id="PS51352"/>
    </source>
</evidence>
<dbReference type="InterPro" id="IPR050924">
    <property type="entry name" value="Peroxiredoxin_BCP/PrxQ"/>
</dbReference>
<dbReference type="CDD" id="cd03017">
    <property type="entry name" value="PRX_BCP"/>
    <property type="match status" value="1"/>
</dbReference>
<dbReference type="Pfam" id="PF00578">
    <property type="entry name" value="AhpC-TSA"/>
    <property type="match status" value="1"/>
</dbReference>
<organism evidence="13 14">
    <name type="scientific">Methylacidiphilum caldifontis</name>
    <dbReference type="NCBI Taxonomy" id="2795386"/>
    <lineage>
        <taxon>Bacteria</taxon>
        <taxon>Pseudomonadati</taxon>
        <taxon>Verrucomicrobiota</taxon>
        <taxon>Methylacidiphilae</taxon>
        <taxon>Methylacidiphilales</taxon>
        <taxon>Methylacidiphilaceae</taxon>
        <taxon>Methylacidiphilum (ex Ratnadevi et al. 2023)</taxon>
    </lineage>
</organism>
<dbReference type="GO" id="GO:0034599">
    <property type="term" value="P:cellular response to oxidative stress"/>
    <property type="evidence" value="ECO:0007669"/>
    <property type="project" value="TreeGrafter"/>
</dbReference>
<evidence type="ECO:0000313" key="14">
    <source>
        <dbReference type="Proteomes" id="UP000297713"/>
    </source>
</evidence>
<evidence type="ECO:0000256" key="1">
    <source>
        <dbReference type="ARBA" id="ARBA00003330"/>
    </source>
</evidence>
<dbReference type="PANTHER" id="PTHR42801:SF4">
    <property type="entry name" value="AHPC_TSA FAMILY PROTEIN"/>
    <property type="match status" value="1"/>
</dbReference>
<gene>
    <name evidence="13" type="ORF">A7Q10_06405</name>
</gene>
<evidence type="ECO:0000256" key="7">
    <source>
        <dbReference type="ARBA" id="ARBA00023284"/>
    </source>
</evidence>
<comment type="similarity">
    <text evidence="9">Belongs to the peroxiredoxin family. BCP/PrxQ subfamily.</text>
</comment>
<evidence type="ECO:0000313" key="13">
    <source>
        <dbReference type="EMBL" id="TFE70687.1"/>
    </source>
</evidence>
<dbReference type="EMBL" id="LXQC01000113">
    <property type="protein sequence ID" value="TFE70687.1"/>
    <property type="molecule type" value="Genomic_DNA"/>
</dbReference>
<proteinExistence type="inferred from homology"/>
<evidence type="ECO:0000256" key="9">
    <source>
        <dbReference type="ARBA" id="ARBA00038489"/>
    </source>
</evidence>
<dbReference type="InterPro" id="IPR013766">
    <property type="entry name" value="Thioredoxin_domain"/>
</dbReference>
<dbReference type="InterPro" id="IPR000866">
    <property type="entry name" value="AhpC/TSA"/>
</dbReference>
<comment type="caution">
    <text evidence="13">The sequence shown here is derived from an EMBL/GenBank/DDBJ whole genome shotgun (WGS) entry which is preliminary data.</text>
</comment>
<dbReference type="InterPro" id="IPR036249">
    <property type="entry name" value="Thioredoxin-like_sf"/>
</dbReference>
<dbReference type="SUPFAM" id="SSF52833">
    <property type="entry name" value="Thioredoxin-like"/>
    <property type="match status" value="1"/>
</dbReference>
<evidence type="ECO:0000256" key="5">
    <source>
        <dbReference type="ARBA" id="ARBA00023002"/>
    </source>
</evidence>
<dbReference type="GO" id="GO:0005737">
    <property type="term" value="C:cytoplasm"/>
    <property type="evidence" value="ECO:0007669"/>
    <property type="project" value="TreeGrafter"/>
</dbReference>
<comment type="function">
    <text evidence="1">Thiol-specific peroxidase that catalyzes the reduction of hydrogen peroxide and organic hydroperoxides to water and alcohols, respectively. Plays a role in cell protection against oxidative stress by detoxifying peroxides and as sensor of hydrogen peroxide-mediated signaling events.</text>
</comment>